<gene>
    <name evidence="2" type="ORF">E4U42_002873</name>
</gene>
<sequence length="108" mass="12360">MRPSAAVLPIFLALATAKGHKECACHSYNEKQGWHYDWELTKWTCYHDFMGVCIARRRNWIGGDRFEQDCIQNGVRDGYRRFNPDGTVDLHDAPIKVGGAHSQCQHPT</sequence>
<dbReference type="OrthoDB" id="4802779at2759"/>
<evidence type="ECO:0000313" key="2">
    <source>
        <dbReference type="EMBL" id="KAG5930137.1"/>
    </source>
</evidence>
<organism evidence="2 3">
    <name type="scientific">Claviceps africana</name>
    <dbReference type="NCBI Taxonomy" id="83212"/>
    <lineage>
        <taxon>Eukaryota</taxon>
        <taxon>Fungi</taxon>
        <taxon>Dikarya</taxon>
        <taxon>Ascomycota</taxon>
        <taxon>Pezizomycotina</taxon>
        <taxon>Sordariomycetes</taxon>
        <taxon>Hypocreomycetidae</taxon>
        <taxon>Hypocreales</taxon>
        <taxon>Clavicipitaceae</taxon>
        <taxon>Claviceps</taxon>
    </lineage>
</organism>
<keyword evidence="1" id="KW-0732">Signal</keyword>
<feature type="chain" id="PRO_5035480738" evidence="1">
    <location>
        <begin position="20"/>
        <end position="108"/>
    </location>
</feature>
<protein>
    <submittedName>
        <fullName evidence="2">Uncharacterized protein</fullName>
    </submittedName>
</protein>
<reference evidence="2" key="1">
    <citation type="journal article" date="2020" name="bioRxiv">
        <title>Whole genome comparisons of ergot fungi reveals the divergence and evolution of species within the genus Claviceps are the result of varying mechanisms driving genome evolution and host range expansion.</title>
        <authorList>
            <person name="Wyka S.A."/>
            <person name="Mondo S.J."/>
            <person name="Liu M."/>
            <person name="Dettman J."/>
            <person name="Nalam V."/>
            <person name="Broders K.D."/>
        </authorList>
    </citation>
    <scope>NUCLEOTIDE SEQUENCE</scope>
    <source>
        <strain evidence="2">CCC 489</strain>
    </source>
</reference>
<keyword evidence="3" id="KW-1185">Reference proteome</keyword>
<comment type="caution">
    <text evidence="2">The sequence shown here is derived from an EMBL/GenBank/DDBJ whole genome shotgun (WGS) entry which is preliminary data.</text>
</comment>
<evidence type="ECO:0000313" key="3">
    <source>
        <dbReference type="Proteomes" id="UP000811619"/>
    </source>
</evidence>
<dbReference type="EMBL" id="SRPY01000023">
    <property type="protein sequence ID" value="KAG5930137.1"/>
    <property type="molecule type" value="Genomic_DNA"/>
</dbReference>
<accession>A0A8K0JCH4</accession>
<name>A0A8K0JCH4_9HYPO</name>
<dbReference type="AlphaFoldDB" id="A0A8K0JCH4"/>
<proteinExistence type="predicted"/>
<dbReference type="Proteomes" id="UP000811619">
    <property type="component" value="Unassembled WGS sequence"/>
</dbReference>
<evidence type="ECO:0000256" key="1">
    <source>
        <dbReference type="SAM" id="SignalP"/>
    </source>
</evidence>
<feature type="signal peptide" evidence="1">
    <location>
        <begin position="1"/>
        <end position="19"/>
    </location>
</feature>